<dbReference type="RefSeq" id="WP_135641098.1">
    <property type="nucleotide sequence ID" value="NZ_RQGH01000011.1"/>
</dbReference>
<feature type="transmembrane region" description="Helical" evidence="1">
    <location>
        <begin position="47"/>
        <end position="67"/>
    </location>
</feature>
<evidence type="ECO:0000313" key="2">
    <source>
        <dbReference type="EMBL" id="TGL72168.1"/>
    </source>
</evidence>
<comment type="caution">
    <text evidence="2">The sequence shown here is derived from an EMBL/GenBank/DDBJ whole genome shotgun (WGS) entry which is preliminary data.</text>
</comment>
<name>A0A4Z1A8J3_9LEPT</name>
<keyword evidence="2" id="KW-0808">Transferase</keyword>
<keyword evidence="1" id="KW-0812">Transmembrane</keyword>
<sequence>MFQSKQNHGTSLSQFLISYGSLDVVVSVFANFSFFSTLFQIPLRIPLLLFYFVSVWGLYLLDHLWDAKRELDPKRERSQVYLGHQTKIQWGIGISLLLSVSLGIFWELDFLFDNLTYFLSFAISLLLVVKGLSPIPKELLVSFFYTWGILLPFPWENGLREITFLFFLHAFSNVLFTYNLDRDLDKRQNALVFSRFFSYDAMQFFLRLFLLVGFFFLCLTTYSMTTPLLFGLALGLSYLWLFVTTFLVRNTTTLKSLAELSYLPMFLPQIIFFFSGLP</sequence>
<feature type="transmembrane region" description="Helical" evidence="1">
    <location>
        <begin position="228"/>
        <end position="248"/>
    </location>
</feature>
<feature type="transmembrane region" description="Helical" evidence="1">
    <location>
        <begin position="161"/>
        <end position="180"/>
    </location>
</feature>
<keyword evidence="3" id="KW-1185">Reference proteome</keyword>
<evidence type="ECO:0000313" key="3">
    <source>
        <dbReference type="Proteomes" id="UP000297567"/>
    </source>
</evidence>
<evidence type="ECO:0000256" key="1">
    <source>
        <dbReference type="SAM" id="Phobius"/>
    </source>
</evidence>
<dbReference type="EMBL" id="RQGH01000011">
    <property type="protein sequence ID" value="TGL72168.1"/>
    <property type="molecule type" value="Genomic_DNA"/>
</dbReference>
<organism evidence="2 3">
    <name type="scientific">Leptospira jelokensis</name>
    <dbReference type="NCBI Taxonomy" id="2484931"/>
    <lineage>
        <taxon>Bacteria</taxon>
        <taxon>Pseudomonadati</taxon>
        <taxon>Spirochaetota</taxon>
        <taxon>Spirochaetia</taxon>
        <taxon>Leptospirales</taxon>
        <taxon>Leptospiraceae</taxon>
        <taxon>Leptospira</taxon>
    </lineage>
</organism>
<keyword evidence="1" id="KW-0472">Membrane</keyword>
<protein>
    <submittedName>
        <fullName evidence="2">Prenyltransferase</fullName>
    </submittedName>
</protein>
<proteinExistence type="predicted"/>
<reference evidence="2" key="1">
    <citation type="journal article" date="2019" name="PLoS Negl. Trop. Dis.">
        <title>Revisiting the worldwide diversity of Leptospira species in the environment.</title>
        <authorList>
            <person name="Vincent A.T."/>
            <person name="Schiettekatte O."/>
            <person name="Bourhy P."/>
            <person name="Veyrier F.J."/>
            <person name="Picardeau M."/>
        </authorList>
    </citation>
    <scope>NUCLEOTIDE SEQUENCE [LARGE SCALE GENOMIC DNA]</scope>
    <source>
        <strain evidence="2">201702451</strain>
    </source>
</reference>
<dbReference type="Proteomes" id="UP000297567">
    <property type="component" value="Unassembled WGS sequence"/>
</dbReference>
<feature type="transmembrane region" description="Helical" evidence="1">
    <location>
        <begin position="12"/>
        <end position="35"/>
    </location>
</feature>
<keyword evidence="1" id="KW-1133">Transmembrane helix</keyword>
<gene>
    <name evidence="2" type="ORF">EHQ62_04830</name>
</gene>
<feature type="transmembrane region" description="Helical" evidence="1">
    <location>
        <begin position="260"/>
        <end position="277"/>
    </location>
</feature>
<feature type="transmembrane region" description="Helical" evidence="1">
    <location>
        <begin position="88"/>
        <end position="108"/>
    </location>
</feature>
<dbReference type="AlphaFoldDB" id="A0A4Z1A8J3"/>
<feature type="transmembrane region" description="Helical" evidence="1">
    <location>
        <begin position="114"/>
        <end position="132"/>
    </location>
</feature>
<dbReference type="GO" id="GO:0016740">
    <property type="term" value="F:transferase activity"/>
    <property type="evidence" value="ECO:0007669"/>
    <property type="project" value="UniProtKB-KW"/>
</dbReference>
<accession>A0A4Z1A8J3</accession>
<feature type="transmembrane region" description="Helical" evidence="1">
    <location>
        <begin position="201"/>
        <end position="222"/>
    </location>
</feature>